<dbReference type="Gene3D" id="4.10.93.10">
    <property type="entry name" value="Mitochondrial cytochrome c oxidase subunit VIc/VIIs"/>
    <property type="match status" value="1"/>
</dbReference>
<keyword evidence="8" id="KW-0472">Membrane</keyword>
<evidence type="ECO:0000256" key="2">
    <source>
        <dbReference type="ARBA" id="ARBA00004673"/>
    </source>
</evidence>
<evidence type="ECO:0000256" key="3">
    <source>
        <dbReference type="ARBA" id="ARBA00007204"/>
    </source>
</evidence>
<sequence length="48" mass="5689">MSTALAKPQMRGLLAKRLRFHTVEAFMFAVAERRKKAYADFYRNYDSM</sequence>
<evidence type="ECO:0000256" key="8">
    <source>
        <dbReference type="ARBA" id="ARBA00023136"/>
    </source>
</evidence>
<dbReference type="AlphaFoldDB" id="A0A5N3WP92"/>
<dbReference type="GO" id="GO:0006119">
    <property type="term" value="P:oxidative phosphorylation"/>
    <property type="evidence" value="ECO:0007669"/>
    <property type="project" value="UniProtKB-UniPathway"/>
</dbReference>
<gene>
    <name evidence="9" type="ORF">FD754_007788</name>
</gene>
<evidence type="ECO:0000256" key="6">
    <source>
        <dbReference type="ARBA" id="ARBA00022989"/>
    </source>
</evidence>
<dbReference type="Pfam" id="PF02937">
    <property type="entry name" value="COX6C"/>
    <property type="match status" value="1"/>
</dbReference>
<keyword evidence="7" id="KW-0496">Mitochondrion</keyword>
<comment type="subcellular location">
    <subcellularLocation>
        <location evidence="1">Mitochondrion inner membrane</location>
        <topology evidence="1">Single-pass membrane protein</topology>
    </subcellularLocation>
</comment>
<dbReference type="InterPro" id="IPR051389">
    <property type="entry name" value="Cytochrome_c_oxidase_VIc"/>
</dbReference>
<protein>
    <submittedName>
        <fullName evidence="9">Uncharacterized protein</fullName>
    </submittedName>
</protein>
<name>A0A5N3WP92_MUNMU</name>
<dbReference type="EMBL" id="VCEA01000001">
    <property type="protein sequence ID" value="KAB0363632.1"/>
    <property type="molecule type" value="Genomic_DNA"/>
</dbReference>
<evidence type="ECO:0000313" key="9">
    <source>
        <dbReference type="EMBL" id="KAB0363632.1"/>
    </source>
</evidence>
<keyword evidence="6" id="KW-1133">Transmembrane helix</keyword>
<evidence type="ECO:0000256" key="1">
    <source>
        <dbReference type="ARBA" id="ARBA00004434"/>
    </source>
</evidence>
<dbReference type="Proteomes" id="UP000326458">
    <property type="component" value="Unassembled WGS sequence"/>
</dbReference>
<evidence type="ECO:0000313" key="10">
    <source>
        <dbReference type="Proteomes" id="UP000326458"/>
    </source>
</evidence>
<dbReference type="InterPro" id="IPR034884">
    <property type="entry name" value="Cytochrome_c_oxidase_VIc/VIIs"/>
</dbReference>
<comment type="similarity">
    <text evidence="3">Belongs to the cytochrome c oxidase subunit 6c family.</text>
</comment>
<evidence type="ECO:0000256" key="5">
    <source>
        <dbReference type="ARBA" id="ARBA00022792"/>
    </source>
</evidence>
<keyword evidence="10" id="KW-1185">Reference proteome</keyword>
<comment type="pathway">
    <text evidence="2">Energy metabolism; oxidative phosphorylation.</text>
</comment>
<keyword evidence="5" id="KW-0999">Mitochondrion inner membrane</keyword>
<organism evidence="9 10">
    <name type="scientific">Muntiacus muntjak</name>
    <name type="common">Barking deer</name>
    <name type="synonym">Indian muntjac</name>
    <dbReference type="NCBI Taxonomy" id="9888"/>
    <lineage>
        <taxon>Eukaryota</taxon>
        <taxon>Metazoa</taxon>
        <taxon>Chordata</taxon>
        <taxon>Craniata</taxon>
        <taxon>Vertebrata</taxon>
        <taxon>Euteleostomi</taxon>
        <taxon>Mammalia</taxon>
        <taxon>Eutheria</taxon>
        <taxon>Laurasiatheria</taxon>
        <taxon>Artiodactyla</taxon>
        <taxon>Ruminantia</taxon>
        <taxon>Pecora</taxon>
        <taxon>Cervidae</taxon>
        <taxon>Muntiacinae</taxon>
        <taxon>Muntiacus</taxon>
    </lineage>
</organism>
<dbReference type="UniPathway" id="UPA00705"/>
<comment type="caution">
    <text evidence="9">The sequence shown here is derived from an EMBL/GenBank/DDBJ whole genome shotgun (WGS) entry which is preliminary data.</text>
</comment>
<dbReference type="SUPFAM" id="SSF81415">
    <property type="entry name" value="Mitochondrial cytochrome c oxidase subunit VIc"/>
    <property type="match status" value="1"/>
</dbReference>
<reference evidence="9 10" key="1">
    <citation type="submission" date="2019-06" db="EMBL/GenBank/DDBJ databases">
        <title>Discovery of a novel chromosome fission-fusion reversal in muntjac.</title>
        <authorList>
            <person name="Mudd A.B."/>
            <person name="Bredeson J.V."/>
            <person name="Baum R."/>
            <person name="Hockemeyer D."/>
            <person name="Rokhsar D.S."/>
        </authorList>
    </citation>
    <scope>NUCLEOTIDE SEQUENCE [LARGE SCALE GENOMIC DNA]</scope>
    <source>
        <strain evidence="9">UTSW_UCB_Mm</strain>
        <tissue evidence="9">Fibroblast cell line</tissue>
    </source>
</reference>
<dbReference type="GO" id="GO:0005743">
    <property type="term" value="C:mitochondrial inner membrane"/>
    <property type="evidence" value="ECO:0007669"/>
    <property type="project" value="UniProtKB-SubCell"/>
</dbReference>
<dbReference type="PANTHER" id="PTHR48416:SF1">
    <property type="entry name" value="CYTOCHROME C OXIDASE SUBUNIT 6C"/>
    <property type="match status" value="1"/>
</dbReference>
<keyword evidence="4" id="KW-0812">Transmembrane</keyword>
<dbReference type="PANTHER" id="PTHR48416">
    <property type="entry name" value="CYTOCHROME C OXIDASE SUBUNIT 6C"/>
    <property type="match status" value="1"/>
</dbReference>
<proteinExistence type="inferred from homology"/>
<evidence type="ECO:0000256" key="4">
    <source>
        <dbReference type="ARBA" id="ARBA00022692"/>
    </source>
</evidence>
<evidence type="ECO:0000256" key="7">
    <source>
        <dbReference type="ARBA" id="ARBA00023128"/>
    </source>
</evidence>
<accession>A0A5N3WP92</accession>
<dbReference type="InterPro" id="IPR037169">
    <property type="entry name" value="Cytochrome_c_oxidase_VIc_sf"/>
</dbReference>